<organism evidence="3">
    <name type="scientific">Streptomyces sp. SID7499</name>
    <dbReference type="NCBI Taxonomy" id="2706086"/>
    <lineage>
        <taxon>Bacteria</taxon>
        <taxon>Bacillati</taxon>
        <taxon>Actinomycetota</taxon>
        <taxon>Actinomycetes</taxon>
        <taxon>Kitasatosporales</taxon>
        <taxon>Streptomycetaceae</taxon>
        <taxon>Streptomyces</taxon>
    </lineage>
</organism>
<dbReference type="EMBL" id="JAAGMN010009538">
    <property type="protein sequence ID" value="NEE22098.1"/>
    <property type="molecule type" value="Genomic_DNA"/>
</dbReference>
<dbReference type="AlphaFoldDB" id="A0A6G3XWA3"/>
<keyword evidence="1" id="KW-0812">Transmembrane</keyword>
<keyword evidence="1" id="KW-1133">Transmembrane helix</keyword>
<evidence type="ECO:0000259" key="2">
    <source>
        <dbReference type="Pfam" id="PF23636"/>
    </source>
</evidence>
<feature type="domain" description="DUF7144" evidence="2">
    <location>
        <begin position="22"/>
        <end position="137"/>
    </location>
</feature>
<name>A0A6G3XWA3_9ACTN</name>
<dbReference type="Pfam" id="PF23636">
    <property type="entry name" value="DUF7144"/>
    <property type="match status" value="1"/>
</dbReference>
<sequence>MKPEPSAAQDRPTPPLERSHRVAFAGVLLLLSGLFDITNGFVALLDHGYYETAYDHGQRLLVFTYDAWGWIWIIVGIAQLLAGVGVLVGSRAARLTGIVLASACLVGQLMFLSAFPWWSVATMALSVLVIFGLVAEPRHVPGPRV</sequence>
<reference evidence="3" key="1">
    <citation type="submission" date="2020-01" db="EMBL/GenBank/DDBJ databases">
        <title>Insect and environment-associated Actinomycetes.</title>
        <authorList>
            <person name="Currrie C."/>
            <person name="Chevrette M."/>
            <person name="Carlson C."/>
            <person name="Stubbendieck R."/>
            <person name="Wendt-Pienkowski E."/>
        </authorList>
    </citation>
    <scope>NUCLEOTIDE SEQUENCE</scope>
    <source>
        <strain evidence="3">SID7499</strain>
    </source>
</reference>
<comment type="caution">
    <text evidence="3">The sequence shown here is derived from an EMBL/GenBank/DDBJ whole genome shotgun (WGS) entry which is preliminary data.</text>
</comment>
<evidence type="ECO:0000313" key="3">
    <source>
        <dbReference type="EMBL" id="NEE22098.1"/>
    </source>
</evidence>
<evidence type="ECO:0000256" key="1">
    <source>
        <dbReference type="SAM" id="Phobius"/>
    </source>
</evidence>
<proteinExistence type="predicted"/>
<feature type="transmembrane region" description="Helical" evidence="1">
    <location>
        <begin position="67"/>
        <end position="88"/>
    </location>
</feature>
<feature type="transmembrane region" description="Helical" evidence="1">
    <location>
        <begin position="95"/>
        <end position="111"/>
    </location>
</feature>
<feature type="transmembrane region" description="Helical" evidence="1">
    <location>
        <begin position="21"/>
        <end position="45"/>
    </location>
</feature>
<gene>
    <name evidence="3" type="ORF">G3M58_88515</name>
</gene>
<protein>
    <recommendedName>
        <fullName evidence="2">DUF7144 domain-containing protein</fullName>
    </recommendedName>
</protein>
<dbReference type="InterPro" id="IPR055568">
    <property type="entry name" value="DUF7144"/>
</dbReference>
<feature type="transmembrane region" description="Helical" evidence="1">
    <location>
        <begin position="117"/>
        <end position="135"/>
    </location>
</feature>
<accession>A0A6G3XWA3</accession>
<keyword evidence="1" id="KW-0472">Membrane</keyword>